<keyword evidence="1" id="KW-0472">Membrane</keyword>
<evidence type="ECO:0000256" key="1">
    <source>
        <dbReference type="SAM" id="Phobius"/>
    </source>
</evidence>
<evidence type="ECO:0000313" key="2">
    <source>
        <dbReference type="EMBL" id="ANM44857.1"/>
    </source>
</evidence>
<name>A0A192Y533_9CAUD</name>
<keyword evidence="1" id="KW-1133">Transmembrane helix</keyword>
<evidence type="ECO:0000313" key="3">
    <source>
        <dbReference type="Proteomes" id="UP000224336"/>
    </source>
</evidence>
<accession>A0A192Y533</accession>
<feature type="transmembrane region" description="Helical" evidence="1">
    <location>
        <begin position="53"/>
        <end position="76"/>
    </location>
</feature>
<dbReference type="Proteomes" id="UP000224336">
    <property type="component" value="Segment"/>
</dbReference>
<protein>
    <submittedName>
        <fullName evidence="2">Uncharacterized protein</fullName>
    </submittedName>
</protein>
<dbReference type="EMBL" id="KU521356">
    <property type="protein sequence ID" value="ANM44857.1"/>
    <property type="molecule type" value="Genomic_DNA"/>
</dbReference>
<reference evidence="2 3" key="1">
    <citation type="journal article" date="2016" name="Sci. Rep.">
        <title>A proposed integrated approach for the preclinical evaluation of phage therapy in Pseudomonas infections.</title>
        <authorList>
            <person name="Danis-Wlodarczyk K."/>
            <person name="Vandenheuvel D."/>
            <person name="Jang H.B."/>
            <person name="Briers Y."/>
            <person name="Olszak T."/>
            <person name="Arabski M."/>
            <person name="Wasik S."/>
            <person name="Drabik M."/>
            <person name="Higgins G."/>
            <person name="Tyrrell J."/>
            <person name="Harvey B.J."/>
            <person name="Noben J.P."/>
            <person name="Lavigne R."/>
            <person name="Drulis-Kawa Z."/>
        </authorList>
    </citation>
    <scope>NUCLEOTIDE SEQUENCE [LARGE SCALE GENOMIC DNA]</scope>
</reference>
<organism evidence="2 3">
    <name type="scientific">Pseudomonas phage KTN4</name>
    <dbReference type="NCBI Taxonomy" id="1862701"/>
    <lineage>
        <taxon>Viruses</taxon>
        <taxon>Duplodnaviria</taxon>
        <taxon>Heunggongvirae</taxon>
        <taxon>Uroviricota</taxon>
        <taxon>Caudoviricetes</taxon>
        <taxon>Chimalliviridae</taxon>
        <taxon>Phikzvirus</taxon>
        <taxon>Phikzvirus phiKZ</taxon>
    </lineage>
</organism>
<sequence>MYTVDQIFGATWLLVSTLILVDILLTCMLIFIIKTYLEFKDIFNKSACQYAMLFLSVSIVLVTIWVSTIVSCWTNYSLTCTTYLF</sequence>
<keyword evidence="1" id="KW-0812">Transmembrane</keyword>
<feature type="transmembrane region" description="Helical" evidence="1">
    <location>
        <begin position="12"/>
        <end position="33"/>
    </location>
</feature>
<gene>
    <name evidence="2" type="ORF">KTN4_099</name>
</gene>
<proteinExistence type="predicted"/>